<evidence type="ECO:0000313" key="10">
    <source>
        <dbReference type="EMBL" id="GAA4800623.1"/>
    </source>
</evidence>
<keyword evidence="2" id="KW-0813">Transport</keyword>
<evidence type="ECO:0000313" key="11">
    <source>
        <dbReference type="Proteomes" id="UP001501265"/>
    </source>
</evidence>
<feature type="domain" description="Major facilitator superfamily (MFS) profile" evidence="9">
    <location>
        <begin position="35"/>
        <end position="482"/>
    </location>
</feature>
<dbReference type="PANTHER" id="PTHR42718:SF46">
    <property type="entry name" value="BLR6921 PROTEIN"/>
    <property type="match status" value="1"/>
</dbReference>
<dbReference type="InterPro" id="IPR036259">
    <property type="entry name" value="MFS_trans_sf"/>
</dbReference>
<dbReference type="InterPro" id="IPR005829">
    <property type="entry name" value="Sugar_transporter_CS"/>
</dbReference>
<feature type="transmembrane region" description="Helical" evidence="8">
    <location>
        <begin position="222"/>
        <end position="242"/>
    </location>
</feature>
<name>A0ABP9BU90_9ACTN</name>
<keyword evidence="11" id="KW-1185">Reference proteome</keyword>
<evidence type="ECO:0000256" key="8">
    <source>
        <dbReference type="SAM" id="Phobius"/>
    </source>
</evidence>
<comment type="caution">
    <text evidence="10">The sequence shown here is derived from an EMBL/GenBank/DDBJ whole genome shotgun (WGS) entry which is preliminary data.</text>
</comment>
<dbReference type="Proteomes" id="UP001501265">
    <property type="component" value="Unassembled WGS sequence"/>
</dbReference>
<feature type="transmembrane region" description="Helical" evidence="8">
    <location>
        <begin position="254"/>
        <end position="271"/>
    </location>
</feature>
<feature type="transmembrane region" description="Helical" evidence="8">
    <location>
        <begin position="291"/>
        <end position="315"/>
    </location>
</feature>
<feature type="transmembrane region" description="Helical" evidence="8">
    <location>
        <begin position="32"/>
        <end position="57"/>
    </location>
</feature>
<feature type="transmembrane region" description="Helical" evidence="8">
    <location>
        <begin position="380"/>
        <end position="404"/>
    </location>
</feature>
<evidence type="ECO:0000256" key="5">
    <source>
        <dbReference type="ARBA" id="ARBA00022989"/>
    </source>
</evidence>
<keyword evidence="7" id="KW-0046">Antibiotic resistance</keyword>
<dbReference type="EMBL" id="BAABIG010000025">
    <property type="protein sequence ID" value="GAA4800623.1"/>
    <property type="molecule type" value="Genomic_DNA"/>
</dbReference>
<gene>
    <name evidence="10" type="ORF">GCM10023220_31420</name>
</gene>
<dbReference type="InterPro" id="IPR011701">
    <property type="entry name" value="MFS"/>
</dbReference>
<evidence type="ECO:0000256" key="1">
    <source>
        <dbReference type="ARBA" id="ARBA00004651"/>
    </source>
</evidence>
<comment type="subcellular location">
    <subcellularLocation>
        <location evidence="1">Cell membrane</location>
        <topology evidence="1">Multi-pass membrane protein</topology>
    </subcellularLocation>
</comment>
<evidence type="ECO:0000256" key="4">
    <source>
        <dbReference type="ARBA" id="ARBA00022692"/>
    </source>
</evidence>
<feature type="transmembrane region" description="Helical" evidence="8">
    <location>
        <begin position="353"/>
        <end position="374"/>
    </location>
</feature>
<evidence type="ECO:0000256" key="3">
    <source>
        <dbReference type="ARBA" id="ARBA00022475"/>
    </source>
</evidence>
<sequence length="498" mass="51107">MATSTEPPLLHDDFAVGRPEPAAPRSGWGARLWGTLIVLCGAMFLDALDNAMVGIAVPPIQSDLGMSTASVQWVVSSYVLGFGGFLLLGGRMADLLGRRKVLLVAVAVFAAASLAGGLATDGAPVVAARFVMGVSAAFTAPAGLAIIMTTFPEGPQRNKAVGIYTACGAAGFSMGLVLGGLLTEIGWRWTFLLPVPVAAGVFLGALALVPRDAARAPGRRQYDVAGAVTVTLAMLLLVFTIVQAPEAGWTSAETIAGFVVAVALAALFVAVEKRTAEPLIRLGLLTNRALVGAALAAAAILGTYLSFQFVGALYMRSLRDWSPLEMAMAFLPCGLLIATVAPRAGKLVGRFGAAWMIFAGFVAYTAAYVLFWRIGETSGYAAVILPTMLLIGIAFPFAFTGSSVQATTGVDASEQGAAAGVLQTGYQVGAAVVLAVVTATMASGTHPSTAEQLDGFHSGMYVITGISALTMLFALVSAVRGAARKRAERALAGDTAGV</sequence>
<feature type="transmembrane region" description="Helical" evidence="8">
    <location>
        <begin position="161"/>
        <end position="183"/>
    </location>
</feature>
<dbReference type="Pfam" id="PF07690">
    <property type="entry name" value="MFS_1"/>
    <property type="match status" value="1"/>
</dbReference>
<feature type="transmembrane region" description="Helical" evidence="8">
    <location>
        <begin position="189"/>
        <end position="210"/>
    </location>
</feature>
<feature type="transmembrane region" description="Helical" evidence="8">
    <location>
        <begin position="101"/>
        <end position="120"/>
    </location>
</feature>
<organism evidence="10 11">
    <name type="scientific">Streptomyces ziwulingensis</name>
    <dbReference type="NCBI Taxonomy" id="1045501"/>
    <lineage>
        <taxon>Bacteria</taxon>
        <taxon>Bacillati</taxon>
        <taxon>Actinomycetota</taxon>
        <taxon>Actinomycetes</taxon>
        <taxon>Kitasatosporales</taxon>
        <taxon>Streptomycetaceae</taxon>
        <taxon>Streptomyces</taxon>
    </lineage>
</organism>
<reference evidence="11" key="1">
    <citation type="journal article" date="2019" name="Int. J. Syst. Evol. Microbiol.">
        <title>The Global Catalogue of Microorganisms (GCM) 10K type strain sequencing project: providing services to taxonomists for standard genome sequencing and annotation.</title>
        <authorList>
            <consortium name="The Broad Institute Genomics Platform"/>
            <consortium name="The Broad Institute Genome Sequencing Center for Infectious Disease"/>
            <person name="Wu L."/>
            <person name="Ma J."/>
        </authorList>
    </citation>
    <scope>NUCLEOTIDE SEQUENCE [LARGE SCALE GENOMIC DNA]</scope>
    <source>
        <strain evidence="11">JCM 18081</strain>
    </source>
</reference>
<proteinExistence type="predicted"/>
<dbReference type="CDD" id="cd17321">
    <property type="entry name" value="MFS_MMR_MDR_like"/>
    <property type="match status" value="1"/>
</dbReference>
<feature type="transmembrane region" description="Helical" evidence="8">
    <location>
        <begin position="321"/>
        <end position="341"/>
    </location>
</feature>
<dbReference type="PROSITE" id="PS00216">
    <property type="entry name" value="SUGAR_TRANSPORT_1"/>
    <property type="match status" value="1"/>
</dbReference>
<dbReference type="SUPFAM" id="SSF103473">
    <property type="entry name" value="MFS general substrate transporter"/>
    <property type="match status" value="1"/>
</dbReference>
<feature type="transmembrane region" description="Helical" evidence="8">
    <location>
        <begin position="126"/>
        <end position="149"/>
    </location>
</feature>
<evidence type="ECO:0000259" key="9">
    <source>
        <dbReference type="PROSITE" id="PS50850"/>
    </source>
</evidence>
<evidence type="ECO:0000256" key="6">
    <source>
        <dbReference type="ARBA" id="ARBA00023136"/>
    </source>
</evidence>
<feature type="transmembrane region" description="Helical" evidence="8">
    <location>
        <begin position="416"/>
        <end position="439"/>
    </location>
</feature>
<dbReference type="PANTHER" id="PTHR42718">
    <property type="entry name" value="MAJOR FACILITATOR SUPERFAMILY MULTIDRUG TRANSPORTER MFSC"/>
    <property type="match status" value="1"/>
</dbReference>
<keyword evidence="4 8" id="KW-0812">Transmembrane</keyword>
<evidence type="ECO:0000256" key="7">
    <source>
        <dbReference type="ARBA" id="ARBA00023251"/>
    </source>
</evidence>
<keyword evidence="6 8" id="KW-0472">Membrane</keyword>
<feature type="transmembrane region" description="Helical" evidence="8">
    <location>
        <begin position="69"/>
        <end position="89"/>
    </location>
</feature>
<keyword evidence="5 8" id="KW-1133">Transmembrane helix</keyword>
<evidence type="ECO:0000256" key="2">
    <source>
        <dbReference type="ARBA" id="ARBA00022448"/>
    </source>
</evidence>
<dbReference type="RefSeq" id="WP_345620222.1">
    <property type="nucleotide sequence ID" value="NZ_BAABIG010000025.1"/>
</dbReference>
<dbReference type="PROSITE" id="PS50850">
    <property type="entry name" value="MFS"/>
    <property type="match status" value="1"/>
</dbReference>
<dbReference type="Gene3D" id="1.20.1720.10">
    <property type="entry name" value="Multidrug resistance protein D"/>
    <property type="match status" value="1"/>
</dbReference>
<dbReference type="InterPro" id="IPR020846">
    <property type="entry name" value="MFS_dom"/>
</dbReference>
<protein>
    <submittedName>
        <fullName evidence="10">MFS transporter</fullName>
    </submittedName>
</protein>
<dbReference type="Gene3D" id="1.20.1250.20">
    <property type="entry name" value="MFS general substrate transporter like domains"/>
    <property type="match status" value="1"/>
</dbReference>
<feature type="transmembrane region" description="Helical" evidence="8">
    <location>
        <begin position="459"/>
        <end position="479"/>
    </location>
</feature>
<keyword evidence="3" id="KW-1003">Cell membrane</keyword>
<accession>A0ABP9BU90</accession>